<keyword evidence="13" id="KW-1185">Reference proteome</keyword>
<keyword evidence="2 8" id="KW-0963">Cytoplasm</keyword>
<organism evidence="12 13">
    <name type="scientific">Alteromonas arenosi</name>
    <dbReference type="NCBI Taxonomy" id="3055817"/>
    <lineage>
        <taxon>Bacteria</taxon>
        <taxon>Pseudomonadati</taxon>
        <taxon>Pseudomonadota</taxon>
        <taxon>Gammaproteobacteria</taxon>
        <taxon>Alteromonadales</taxon>
        <taxon>Alteromonadaceae</taxon>
        <taxon>Alteromonas/Salinimonas group</taxon>
        <taxon>Alteromonas</taxon>
    </lineage>
</organism>
<dbReference type="PANTHER" id="PTHR43033">
    <property type="entry name" value="TRNA(ILE)-LYSIDINE SYNTHASE-RELATED"/>
    <property type="match status" value="1"/>
</dbReference>
<evidence type="ECO:0000256" key="8">
    <source>
        <dbReference type="HAMAP-Rule" id="MF_01161"/>
    </source>
</evidence>
<accession>A0ABT7SVI1</accession>
<proteinExistence type="inferred from homology"/>
<feature type="domain" description="tRNA(Ile)-lysidine synthase substrate-binding" evidence="10">
    <location>
        <begin position="260"/>
        <end position="322"/>
    </location>
</feature>
<protein>
    <recommendedName>
        <fullName evidence="8">tRNA(Ile)-lysidine synthase</fullName>
        <ecNumber evidence="8">6.3.4.19</ecNumber>
    </recommendedName>
    <alternativeName>
        <fullName evidence="8">tRNA(Ile)-2-lysyl-cytidine synthase</fullName>
    </alternativeName>
    <alternativeName>
        <fullName evidence="8">tRNA(Ile)-lysidine synthetase</fullName>
    </alternativeName>
</protein>
<dbReference type="RefSeq" id="WP_289364449.1">
    <property type="nucleotide sequence ID" value="NZ_JAUCBP010000006.1"/>
</dbReference>
<dbReference type="CDD" id="cd01992">
    <property type="entry name" value="TilS_N"/>
    <property type="match status" value="1"/>
</dbReference>
<dbReference type="SUPFAM" id="SSF82829">
    <property type="entry name" value="MesJ substrate recognition domain-like"/>
    <property type="match status" value="1"/>
</dbReference>
<keyword evidence="5 8" id="KW-0547">Nucleotide-binding</keyword>
<dbReference type="NCBIfam" id="TIGR02432">
    <property type="entry name" value="lysidine_TilS_N"/>
    <property type="match status" value="1"/>
</dbReference>
<dbReference type="InterPro" id="IPR012796">
    <property type="entry name" value="Lysidine-tRNA-synth_C"/>
</dbReference>
<evidence type="ECO:0000256" key="7">
    <source>
        <dbReference type="ARBA" id="ARBA00048539"/>
    </source>
</evidence>
<feature type="domain" description="tRNA(Ile)-lysidine/2-thiocytidine synthase N-terminal" evidence="9">
    <location>
        <begin position="23"/>
        <end position="203"/>
    </location>
</feature>
<evidence type="ECO:0000256" key="3">
    <source>
        <dbReference type="ARBA" id="ARBA00022598"/>
    </source>
</evidence>
<evidence type="ECO:0000313" key="12">
    <source>
        <dbReference type="EMBL" id="MDM7860199.1"/>
    </source>
</evidence>
<dbReference type="SUPFAM" id="SSF56037">
    <property type="entry name" value="PheT/TilS domain"/>
    <property type="match status" value="1"/>
</dbReference>
<keyword evidence="4 8" id="KW-0819">tRNA processing</keyword>
<comment type="catalytic activity">
    <reaction evidence="7 8">
        <text>cytidine(34) in tRNA(Ile2) + L-lysine + ATP = lysidine(34) in tRNA(Ile2) + AMP + diphosphate + H(+)</text>
        <dbReference type="Rhea" id="RHEA:43744"/>
        <dbReference type="Rhea" id="RHEA-COMP:10625"/>
        <dbReference type="Rhea" id="RHEA-COMP:10670"/>
        <dbReference type="ChEBI" id="CHEBI:15378"/>
        <dbReference type="ChEBI" id="CHEBI:30616"/>
        <dbReference type="ChEBI" id="CHEBI:32551"/>
        <dbReference type="ChEBI" id="CHEBI:33019"/>
        <dbReference type="ChEBI" id="CHEBI:82748"/>
        <dbReference type="ChEBI" id="CHEBI:83665"/>
        <dbReference type="ChEBI" id="CHEBI:456215"/>
        <dbReference type="EC" id="6.3.4.19"/>
    </reaction>
</comment>
<keyword evidence="6 8" id="KW-0067">ATP-binding</keyword>
<evidence type="ECO:0000256" key="6">
    <source>
        <dbReference type="ARBA" id="ARBA00022840"/>
    </source>
</evidence>
<evidence type="ECO:0000259" key="9">
    <source>
        <dbReference type="Pfam" id="PF01171"/>
    </source>
</evidence>
<evidence type="ECO:0000313" key="13">
    <source>
        <dbReference type="Proteomes" id="UP001234343"/>
    </source>
</evidence>
<evidence type="ECO:0000256" key="5">
    <source>
        <dbReference type="ARBA" id="ARBA00022741"/>
    </source>
</evidence>
<feature type="binding site" evidence="8">
    <location>
        <begin position="27"/>
        <end position="32"/>
    </location>
    <ligand>
        <name>ATP</name>
        <dbReference type="ChEBI" id="CHEBI:30616"/>
    </ligand>
</feature>
<comment type="function">
    <text evidence="8">Ligates lysine onto the cytidine present at position 34 of the AUA codon-specific tRNA(Ile) that contains the anticodon CAU, in an ATP-dependent manner. Cytidine is converted to lysidine, thus changing the amino acid specificity of the tRNA from methionine to isoleucine.</text>
</comment>
<dbReference type="Gene3D" id="3.40.50.620">
    <property type="entry name" value="HUPs"/>
    <property type="match status" value="1"/>
</dbReference>
<dbReference type="EMBL" id="JAUCBP010000006">
    <property type="protein sequence ID" value="MDM7860199.1"/>
    <property type="molecule type" value="Genomic_DNA"/>
</dbReference>
<evidence type="ECO:0000259" key="11">
    <source>
        <dbReference type="Pfam" id="PF11734"/>
    </source>
</evidence>
<dbReference type="Proteomes" id="UP001234343">
    <property type="component" value="Unassembled WGS sequence"/>
</dbReference>
<gene>
    <name evidence="8 12" type="primary">tilS</name>
    <name evidence="12" type="ORF">QTP81_06295</name>
</gene>
<comment type="subcellular location">
    <subcellularLocation>
        <location evidence="1 8">Cytoplasm</location>
    </subcellularLocation>
</comment>
<dbReference type="InterPro" id="IPR012795">
    <property type="entry name" value="tRNA_Ile_lys_synt_N"/>
</dbReference>
<dbReference type="InterPro" id="IPR014729">
    <property type="entry name" value="Rossmann-like_a/b/a_fold"/>
</dbReference>
<keyword evidence="3 8" id="KW-0436">Ligase</keyword>
<comment type="domain">
    <text evidence="8">The N-terminal region contains the highly conserved SGGXDS motif, predicted to be a P-loop motif involved in ATP binding.</text>
</comment>
<evidence type="ECO:0000259" key="10">
    <source>
        <dbReference type="Pfam" id="PF09179"/>
    </source>
</evidence>
<dbReference type="SUPFAM" id="SSF52402">
    <property type="entry name" value="Adenine nucleotide alpha hydrolases-like"/>
    <property type="match status" value="1"/>
</dbReference>
<dbReference type="Pfam" id="PF09179">
    <property type="entry name" value="TilS"/>
    <property type="match status" value="1"/>
</dbReference>
<dbReference type="Gene3D" id="1.20.59.20">
    <property type="match status" value="1"/>
</dbReference>
<dbReference type="PANTHER" id="PTHR43033:SF1">
    <property type="entry name" value="TRNA(ILE)-LYSIDINE SYNTHASE-RELATED"/>
    <property type="match status" value="1"/>
</dbReference>
<comment type="similarity">
    <text evidence="8">Belongs to the tRNA(Ile)-lysidine synthase family.</text>
</comment>
<reference evidence="12 13" key="1">
    <citation type="submission" date="2023-06" db="EMBL/GenBank/DDBJ databases">
        <title>Alteromonas sp. ASW11-36 isolated from intertidal sand.</title>
        <authorList>
            <person name="Li Y."/>
        </authorList>
    </citation>
    <scope>NUCLEOTIDE SEQUENCE [LARGE SCALE GENOMIC DNA]</scope>
    <source>
        <strain evidence="12 13">ASW11-36</strain>
    </source>
</reference>
<dbReference type="Pfam" id="PF01171">
    <property type="entry name" value="ATP_bind_3"/>
    <property type="match status" value="1"/>
</dbReference>
<sequence>MNDACEAVNANSKPSHSANRIIWVGCSGGLDSVVLLQLANRWATDNDYRIGVIHVNHQLSSNAQAWQYHVENLARQFGAECKTITVDIQKAPRKSLEALAREARYNAFEQQLPPNALLLLGHHLDDQVETAMLRLFRGSGPKGLGAMESVSFRHIGERSLIIARPLLSISRASIQDYAVKQNLTWVDDESNRDLSFDRNKMRHTLLPAIEQQWPEKYAGIKSAIARSSELCREQQQALELLLDEKLQNLLIAPAILDSHGLLQTSKELHASLLRHWLAKQGAQMPSHAVLQQLILAVQADRQAHPVVTWHNHQVRGFQQQLYFFMQPYVAPSDASYCSGEVSLDWIDAGGNAVTYTLKGTTSLKQKVQLQKECSVLQYELPVHAHKYHLARADGEQYFAARPQQKARQLKHWLKEWRIPVWHRQAMIGVFAGDELLWVTDGQQGWANYAHSENRETP</sequence>
<dbReference type="Pfam" id="PF11734">
    <property type="entry name" value="TilS_C"/>
    <property type="match status" value="1"/>
</dbReference>
<feature type="domain" description="Lysidine-tRNA(Ile) synthetase C-terminal" evidence="11">
    <location>
        <begin position="394"/>
        <end position="440"/>
    </location>
</feature>
<name>A0ABT7SVI1_9ALTE</name>
<dbReference type="GO" id="GO:0032267">
    <property type="term" value="F:tRNA(Ile)-lysidine synthase activity"/>
    <property type="evidence" value="ECO:0007669"/>
    <property type="project" value="UniProtKB-EC"/>
</dbReference>
<dbReference type="EC" id="6.3.4.19" evidence="8"/>
<dbReference type="InterPro" id="IPR015262">
    <property type="entry name" value="tRNA_Ile_lys_synt_subst-bd"/>
</dbReference>
<evidence type="ECO:0000256" key="2">
    <source>
        <dbReference type="ARBA" id="ARBA00022490"/>
    </source>
</evidence>
<dbReference type="HAMAP" id="MF_01161">
    <property type="entry name" value="tRNA_Ile_lys_synt"/>
    <property type="match status" value="1"/>
</dbReference>
<dbReference type="InterPro" id="IPR012094">
    <property type="entry name" value="tRNA_Ile_lys_synt"/>
</dbReference>
<evidence type="ECO:0000256" key="1">
    <source>
        <dbReference type="ARBA" id="ARBA00004496"/>
    </source>
</evidence>
<evidence type="ECO:0000256" key="4">
    <source>
        <dbReference type="ARBA" id="ARBA00022694"/>
    </source>
</evidence>
<comment type="caution">
    <text evidence="12">The sequence shown here is derived from an EMBL/GenBank/DDBJ whole genome shotgun (WGS) entry which is preliminary data.</text>
</comment>
<dbReference type="InterPro" id="IPR011063">
    <property type="entry name" value="TilS/TtcA_N"/>
</dbReference>